<reference evidence="1" key="1">
    <citation type="submission" date="2014-09" db="EMBL/GenBank/DDBJ databases">
        <authorList>
            <person name="Magalhaes I.L.F."/>
            <person name="Oliveira U."/>
            <person name="Santos F.R."/>
            <person name="Vidigal T.H.D.A."/>
            <person name="Brescovit A.D."/>
            <person name="Santos A.J."/>
        </authorList>
    </citation>
    <scope>NUCLEOTIDE SEQUENCE</scope>
    <source>
        <tissue evidence="1">Shoot tissue taken approximately 20 cm above the soil surface</tissue>
    </source>
</reference>
<organism evidence="1">
    <name type="scientific">Arundo donax</name>
    <name type="common">Giant reed</name>
    <name type="synonym">Donax arundinaceus</name>
    <dbReference type="NCBI Taxonomy" id="35708"/>
    <lineage>
        <taxon>Eukaryota</taxon>
        <taxon>Viridiplantae</taxon>
        <taxon>Streptophyta</taxon>
        <taxon>Embryophyta</taxon>
        <taxon>Tracheophyta</taxon>
        <taxon>Spermatophyta</taxon>
        <taxon>Magnoliopsida</taxon>
        <taxon>Liliopsida</taxon>
        <taxon>Poales</taxon>
        <taxon>Poaceae</taxon>
        <taxon>PACMAD clade</taxon>
        <taxon>Arundinoideae</taxon>
        <taxon>Arundineae</taxon>
        <taxon>Arundo</taxon>
    </lineage>
</organism>
<evidence type="ECO:0000313" key="1">
    <source>
        <dbReference type="EMBL" id="JAD48139.1"/>
    </source>
</evidence>
<reference evidence="1" key="2">
    <citation type="journal article" date="2015" name="Data Brief">
        <title>Shoot transcriptome of the giant reed, Arundo donax.</title>
        <authorList>
            <person name="Barrero R.A."/>
            <person name="Guerrero F.D."/>
            <person name="Moolhuijzen P."/>
            <person name="Goolsby J.A."/>
            <person name="Tidwell J."/>
            <person name="Bellgard S.E."/>
            <person name="Bellgard M.I."/>
        </authorList>
    </citation>
    <scope>NUCLEOTIDE SEQUENCE</scope>
    <source>
        <tissue evidence="1">Shoot tissue taken approximately 20 cm above the soil surface</tissue>
    </source>
</reference>
<proteinExistence type="predicted"/>
<name>A0A0A9A918_ARUDO</name>
<dbReference type="AlphaFoldDB" id="A0A0A9A918"/>
<sequence length="17" mass="1891">MLFLKSSSQGVKSRPII</sequence>
<accession>A0A0A9A918</accession>
<protein>
    <submittedName>
        <fullName evidence="1">Uncharacterized protein</fullName>
    </submittedName>
</protein>
<dbReference type="EMBL" id="GBRH01249756">
    <property type="protein sequence ID" value="JAD48139.1"/>
    <property type="molecule type" value="Transcribed_RNA"/>
</dbReference>